<keyword evidence="12" id="KW-0564">Palmitate</keyword>
<keyword evidence="6" id="KW-0812">Transmembrane</keyword>
<dbReference type="Pfam" id="PF02563">
    <property type="entry name" value="Poly_export"/>
    <property type="match status" value="1"/>
</dbReference>
<dbReference type="GO" id="GO:0006811">
    <property type="term" value="P:monoatomic ion transport"/>
    <property type="evidence" value="ECO:0007669"/>
    <property type="project" value="UniProtKB-KW"/>
</dbReference>
<accession>A0A1M5YLD3</accession>
<dbReference type="GO" id="GO:0046930">
    <property type="term" value="C:pore complex"/>
    <property type="evidence" value="ECO:0007669"/>
    <property type="project" value="UniProtKB-KW"/>
</dbReference>
<dbReference type="GO" id="GO:0015159">
    <property type="term" value="F:polysaccharide transmembrane transporter activity"/>
    <property type="evidence" value="ECO:0007669"/>
    <property type="project" value="InterPro"/>
</dbReference>
<keyword evidence="5" id="KW-0762">Sugar transport</keyword>
<dbReference type="Pfam" id="PF10531">
    <property type="entry name" value="SLBB"/>
    <property type="match status" value="1"/>
</dbReference>
<comment type="similarity">
    <text evidence="2">Belongs to the BexD/CtrA/VexA family.</text>
</comment>
<evidence type="ECO:0000256" key="2">
    <source>
        <dbReference type="ARBA" id="ARBA00009450"/>
    </source>
</evidence>
<evidence type="ECO:0000256" key="13">
    <source>
        <dbReference type="ARBA" id="ARBA00023237"/>
    </source>
</evidence>
<evidence type="ECO:0000256" key="3">
    <source>
        <dbReference type="ARBA" id="ARBA00022448"/>
    </source>
</evidence>
<dbReference type="RefSeq" id="WP_244155920.1">
    <property type="nucleotide sequence ID" value="NZ_FQXS01000042.1"/>
</dbReference>
<evidence type="ECO:0000256" key="1">
    <source>
        <dbReference type="ARBA" id="ARBA00004571"/>
    </source>
</evidence>
<dbReference type="InterPro" id="IPR049712">
    <property type="entry name" value="Poly_export"/>
</dbReference>
<keyword evidence="7 15" id="KW-0732">Signal</keyword>
<comment type="subcellular location">
    <subcellularLocation>
        <location evidence="1">Cell outer membrane</location>
        <topology evidence="1">Multi-pass membrane protein</topology>
    </subcellularLocation>
</comment>
<evidence type="ECO:0000256" key="4">
    <source>
        <dbReference type="ARBA" id="ARBA00022452"/>
    </source>
</evidence>
<keyword evidence="14" id="KW-0449">Lipoprotein</keyword>
<evidence type="ECO:0000259" key="16">
    <source>
        <dbReference type="Pfam" id="PF02563"/>
    </source>
</evidence>
<gene>
    <name evidence="19" type="ORF">SAMN02745124_04175</name>
</gene>
<evidence type="ECO:0000313" key="20">
    <source>
        <dbReference type="Proteomes" id="UP000184139"/>
    </source>
</evidence>
<sequence>MGIRWILVLLLIVSAAGLSFAADYLVGPGDVLDITVYDNDDLKTKVRVGTDGTIIMPLLGQVSVDALTVPQISDKITALLADGYLVNPQVNVFVEEFRSKKVVILGRVRNPGLVELSGPISFLELVSKAGGLEKDAGDTATIKRRAEGKDQLIPIDLVSLIEGGDMSQNLPIYDGDTVVIAKAGMCYVTGEVKEPGSYVCGDNFTVLQMIALANGFTGKASKSRVNIVRFVNGEKVVLEHVALETTQVKHNDVIVVPESFF</sequence>
<keyword evidence="10" id="KW-0626">Porin</keyword>
<dbReference type="AlphaFoldDB" id="A0A1M5YLD3"/>
<protein>
    <submittedName>
        <fullName evidence="19">Polysaccharide export outer membrane protein</fullName>
    </submittedName>
</protein>
<dbReference type="GO" id="GO:0015288">
    <property type="term" value="F:porin activity"/>
    <property type="evidence" value="ECO:0007669"/>
    <property type="project" value="UniProtKB-KW"/>
</dbReference>
<keyword evidence="3" id="KW-0813">Transport</keyword>
<dbReference type="Gene3D" id="3.10.560.10">
    <property type="entry name" value="Outer membrane lipoprotein wza domain like"/>
    <property type="match status" value="2"/>
</dbReference>
<keyword evidence="8" id="KW-0625">Polysaccharide transport</keyword>
<keyword evidence="13" id="KW-0998">Cell outer membrane</keyword>
<evidence type="ECO:0000256" key="8">
    <source>
        <dbReference type="ARBA" id="ARBA00023047"/>
    </source>
</evidence>
<dbReference type="PANTHER" id="PTHR33619">
    <property type="entry name" value="POLYSACCHARIDE EXPORT PROTEIN GFCE-RELATED"/>
    <property type="match status" value="1"/>
</dbReference>
<evidence type="ECO:0000256" key="9">
    <source>
        <dbReference type="ARBA" id="ARBA00023065"/>
    </source>
</evidence>
<proteinExistence type="inferred from homology"/>
<evidence type="ECO:0000259" key="17">
    <source>
        <dbReference type="Pfam" id="PF10531"/>
    </source>
</evidence>
<dbReference type="InterPro" id="IPR003715">
    <property type="entry name" value="Poly_export_N"/>
</dbReference>
<evidence type="ECO:0000256" key="11">
    <source>
        <dbReference type="ARBA" id="ARBA00023136"/>
    </source>
</evidence>
<evidence type="ECO:0000313" key="19">
    <source>
        <dbReference type="EMBL" id="SHI12751.1"/>
    </source>
</evidence>
<evidence type="ECO:0000256" key="12">
    <source>
        <dbReference type="ARBA" id="ARBA00023139"/>
    </source>
</evidence>
<feature type="domain" description="Soluble ligand binding" evidence="17">
    <location>
        <begin position="187"/>
        <end position="236"/>
    </location>
</feature>
<evidence type="ECO:0000256" key="14">
    <source>
        <dbReference type="ARBA" id="ARBA00023288"/>
    </source>
</evidence>
<evidence type="ECO:0000256" key="6">
    <source>
        <dbReference type="ARBA" id="ARBA00022692"/>
    </source>
</evidence>
<evidence type="ECO:0000256" key="5">
    <source>
        <dbReference type="ARBA" id="ARBA00022597"/>
    </source>
</evidence>
<feature type="domain" description="SLBB" evidence="18">
    <location>
        <begin position="100"/>
        <end position="180"/>
    </location>
</feature>
<evidence type="ECO:0000256" key="7">
    <source>
        <dbReference type="ARBA" id="ARBA00022729"/>
    </source>
</evidence>
<dbReference type="PANTHER" id="PTHR33619:SF3">
    <property type="entry name" value="POLYSACCHARIDE EXPORT PROTEIN GFCE-RELATED"/>
    <property type="match status" value="1"/>
</dbReference>
<feature type="chain" id="PRO_5012567706" evidence="15">
    <location>
        <begin position="22"/>
        <end position="261"/>
    </location>
</feature>
<evidence type="ECO:0000259" key="18">
    <source>
        <dbReference type="Pfam" id="PF22461"/>
    </source>
</evidence>
<keyword evidence="11" id="KW-0472">Membrane</keyword>
<name>A0A1M5YLD3_9BACT</name>
<dbReference type="GO" id="GO:0009279">
    <property type="term" value="C:cell outer membrane"/>
    <property type="evidence" value="ECO:0007669"/>
    <property type="project" value="UniProtKB-SubCell"/>
</dbReference>
<keyword evidence="9" id="KW-0406">Ion transport</keyword>
<feature type="domain" description="Polysaccharide export protein N-terminal" evidence="16">
    <location>
        <begin position="22"/>
        <end position="94"/>
    </location>
</feature>
<feature type="signal peptide" evidence="15">
    <location>
        <begin position="1"/>
        <end position="21"/>
    </location>
</feature>
<keyword evidence="20" id="KW-1185">Reference proteome</keyword>
<dbReference type="InterPro" id="IPR054765">
    <property type="entry name" value="SLBB_dom"/>
</dbReference>
<reference evidence="19 20" key="1">
    <citation type="submission" date="2016-11" db="EMBL/GenBank/DDBJ databases">
        <authorList>
            <person name="Jaros S."/>
            <person name="Januszkiewicz K."/>
            <person name="Wedrychowicz H."/>
        </authorList>
    </citation>
    <scope>NUCLEOTIDE SEQUENCE [LARGE SCALE GENOMIC DNA]</scope>
    <source>
        <strain evidence="19 20">DSM 9705</strain>
    </source>
</reference>
<organism evidence="19 20">
    <name type="scientific">Desulfofustis glycolicus DSM 9705</name>
    <dbReference type="NCBI Taxonomy" id="1121409"/>
    <lineage>
        <taxon>Bacteria</taxon>
        <taxon>Pseudomonadati</taxon>
        <taxon>Thermodesulfobacteriota</taxon>
        <taxon>Desulfobulbia</taxon>
        <taxon>Desulfobulbales</taxon>
        <taxon>Desulfocapsaceae</taxon>
        <taxon>Desulfofustis</taxon>
    </lineage>
</organism>
<dbReference type="Pfam" id="PF22461">
    <property type="entry name" value="SLBB_2"/>
    <property type="match status" value="1"/>
</dbReference>
<dbReference type="InterPro" id="IPR019554">
    <property type="entry name" value="Soluble_ligand-bd"/>
</dbReference>
<dbReference type="EMBL" id="FQXS01000042">
    <property type="protein sequence ID" value="SHI12751.1"/>
    <property type="molecule type" value="Genomic_DNA"/>
</dbReference>
<dbReference type="Proteomes" id="UP000184139">
    <property type="component" value="Unassembled WGS sequence"/>
</dbReference>
<evidence type="ECO:0000256" key="15">
    <source>
        <dbReference type="SAM" id="SignalP"/>
    </source>
</evidence>
<dbReference type="STRING" id="1121409.SAMN02745124_04175"/>
<keyword evidence="4" id="KW-1134">Transmembrane beta strand</keyword>
<evidence type="ECO:0000256" key="10">
    <source>
        <dbReference type="ARBA" id="ARBA00023114"/>
    </source>
</evidence>